<evidence type="ECO:0000313" key="4">
    <source>
        <dbReference type="Proteomes" id="UP000638014"/>
    </source>
</evidence>
<evidence type="ECO:0000313" key="3">
    <source>
        <dbReference type="EMBL" id="MBD1391082.1"/>
    </source>
</evidence>
<dbReference type="EMBL" id="JACXAF010000027">
    <property type="protein sequence ID" value="MBD1391082.1"/>
    <property type="molecule type" value="Genomic_DNA"/>
</dbReference>
<name>A0A8J6UQE5_9GAMM</name>
<feature type="transmembrane region" description="Helical" evidence="2">
    <location>
        <begin position="21"/>
        <end position="40"/>
    </location>
</feature>
<dbReference type="AlphaFoldDB" id="A0A8J6UQE5"/>
<comment type="caution">
    <text evidence="3">The sequence shown here is derived from an EMBL/GenBank/DDBJ whole genome shotgun (WGS) entry which is preliminary data.</text>
</comment>
<proteinExistence type="predicted"/>
<keyword evidence="1" id="KW-0175">Coiled coil</keyword>
<dbReference type="GO" id="GO:0015628">
    <property type="term" value="P:protein secretion by the type II secretion system"/>
    <property type="evidence" value="ECO:0007669"/>
    <property type="project" value="InterPro"/>
</dbReference>
<accession>A0A8J6UQE5</accession>
<keyword evidence="2" id="KW-0472">Membrane</keyword>
<keyword evidence="4" id="KW-1185">Reference proteome</keyword>
<dbReference type="Pfam" id="PF04612">
    <property type="entry name" value="T2SSM"/>
    <property type="match status" value="1"/>
</dbReference>
<sequence length="217" mass="24886">MNPQLQQLEKRFNDMTARERGMVLAAGLVVITMLLFSLWLGPTLEQSDRLTKQLQQTEQSSENLQQQIDTLHTVLKRDPNDAVRVELKSIEHQIAALDTELGELTVDLVSAEQMLPVLQSLLSTARNVTLVGLSSIPAQPVLKLEQEQQADVGMYRHGIELQVTGSFFDVYRLIESIESSQWRFYWQLMDYQVTEYPEAEVRILLYTLSTSEDYIRV</sequence>
<evidence type="ECO:0000256" key="1">
    <source>
        <dbReference type="SAM" id="Coils"/>
    </source>
</evidence>
<keyword evidence="2" id="KW-1133">Transmembrane helix</keyword>
<keyword evidence="2" id="KW-0812">Transmembrane</keyword>
<dbReference type="InterPro" id="IPR007690">
    <property type="entry name" value="T2SS_GspM"/>
</dbReference>
<gene>
    <name evidence="3" type="ORF">IC617_16765</name>
</gene>
<protein>
    <submittedName>
        <fullName evidence="3">Type II secretion system protein M</fullName>
    </submittedName>
</protein>
<evidence type="ECO:0000256" key="2">
    <source>
        <dbReference type="SAM" id="Phobius"/>
    </source>
</evidence>
<reference evidence="3" key="1">
    <citation type="submission" date="2020-09" db="EMBL/GenBank/DDBJ databases">
        <title>A novel bacterium of genus Neiella, isolated from South China Sea.</title>
        <authorList>
            <person name="Huang H."/>
            <person name="Mo K."/>
            <person name="Hu Y."/>
        </authorList>
    </citation>
    <scope>NUCLEOTIDE SEQUENCE</scope>
    <source>
        <strain evidence="3">HB171785</strain>
    </source>
</reference>
<organism evidence="3 4">
    <name type="scientific">Neiella litorisoli</name>
    <dbReference type="NCBI Taxonomy" id="2771431"/>
    <lineage>
        <taxon>Bacteria</taxon>
        <taxon>Pseudomonadati</taxon>
        <taxon>Pseudomonadota</taxon>
        <taxon>Gammaproteobacteria</taxon>
        <taxon>Alteromonadales</taxon>
        <taxon>Echinimonadaceae</taxon>
        <taxon>Neiella</taxon>
    </lineage>
</organism>
<dbReference type="RefSeq" id="WP_191146141.1">
    <property type="nucleotide sequence ID" value="NZ_JACXAF010000027.1"/>
</dbReference>
<dbReference type="Proteomes" id="UP000638014">
    <property type="component" value="Unassembled WGS sequence"/>
</dbReference>
<feature type="coiled-coil region" evidence="1">
    <location>
        <begin position="47"/>
        <end position="107"/>
    </location>
</feature>
<dbReference type="GO" id="GO:0015627">
    <property type="term" value="C:type II protein secretion system complex"/>
    <property type="evidence" value="ECO:0007669"/>
    <property type="project" value="InterPro"/>
</dbReference>